<accession>A0A0J6FHE7</accession>
<gene>
    <name evidence="5" type="ORF">CPAG_04595</name>
</gene>
<evidence type="ECO:0000256" key="3">
    <source>
        <dbReference type="SAM" id="MobiDB-lite"/>
    </source>
</evidence>
<dbReference type="GO" id="GO:0042393">
    <property type="term" value="F:histone binding"/>
    <property type="evidence" value="ECO:0007669"/>
    <property type="project" value="TreeGrafter"/>
</dbReference>
<dbReference type="Gene3D" id="1.25.40.10">
    <property type="entry name" value="Tetratricopeptide repeat domain"/>
    <property type="match status" value="1"/>
</dbReference>
<feature type="compositionally biased region" description="Acidic residues" evidence="3">
    <location>
        <begin position="144"/>
        <end position="157"/>
    </location>
</feature>
<dbReference type="EMBL" id="DS268110">
    <property type="protein sequence ID" value="KMM68264.1"/>
    <property type="molecule type" value="Genomic_DNA"/>
</dbReference>
<dbReference type="GO" id="GO:0005654">
    <property type="term" value="C:nucleoplasm"/>
    <property type="evidence" value="ECO:0007669"/>
    <property type="project" value="TreeGrafter"/>
</dbReference>
<reference evidence="6" key="2">
    <citation type="journal article" date="2009" name="Genome Res.">
        <title>Comparative genomic analyses of the human fungal pathogens Coccidioides and their relatives.</title>
        <authorList>
            <person name="Sharpton T.J."/>
            <person name="Stajich J.E."/>
            <person name="Rounsley S.D."/>
            <person name="Gardner M.J."/>
            <person name="Wortman J.R."/>
            <person name="Jordar V.S."/>
            <person name="Maiti R."/>
            <person name="Kodira C.D."/>
            <person name="Neafsey D.E."/>
            <person name="Zeng Q."/>
            <person name="Hung C.-Y."/>
            <person name="McMahan C."/>
            <person name="Muszewska A."/>
            <person name="Grynberg M."/>
            <person name="Mandel M.A."/>
            <person name="Kellner E.M."/>
            <person name="Barker B.M."/>
            <person name="Galgiani J.N."/>
            <person name="Orbach M.J."/>
            <person name="Kirkland T.N."/>
            <person name="Cole G.T."/>
            <person name="Henn M.R."/>
            <person name="Birren B.W."/>
            <person name="Taylor J.W."/>
        </authorList>
    </citation>
    <scope>NUCLEOTIDE SEQUENCE [LARGE SCALE GENOMIC DNA]</scope>
    <source>
        <strain evidence="6">RMSCC 3488</strain>
    </source>
</reference>
<dbReference type="InterPro" id="IPR011990">
    <property type="entry name" value="TPR-like_helical_dom_sf"/>
</dbReference>
<keyword evidence="1" id="KW-0677">Repeat</keyword>
<dbReference type="Proteomes" id="UP000054567">
    <property type="component" value="Unassembled WGS sequence"/>
</dbReference>
<dbReference type="PANTHER" id="PTHR15081:SF1">
    <property type="entry name" value="NUCLEAR AUTOANTIGENIC SPERM PROTEIN"/>
    <property type="match status" value="1"/>
</dbReference>
<feature type="compositionally biased region" description="Basic and acidic residues" evidence="3">
    <location>
        <begin position="109"/>
        <end position="127"/>
    </location>
</feature>
<protein>
    <recommendedName>
        <fullName evidence="4">Tetratricopeptide SHNi-TPR domain-containing protein</fullName>
    </recommendedName>
</protein>
<dbReference type="InterPro" id="IPR051730">
    <property type="entry name" value="NASP-like"/>
</dbReference>
<dbReference type="AlphaFoldDB" id="A0A0J6FHE7"/>
<sequence>MPETLESSSQEDRLAELKRLASAKEAIKDYNSAADLYSRAVEIQAELNGEMAIDNADLLYSYGRCLYHVAVSKSDVFGSKAAVQNVVESSKPRGKESSNQPQFFMPQSDKNDTSTEDKAAAERDVKTNSDTGTNKTYFQFNGDENFDDDDEDEEDAGDTGREALVEDDDFENAFETLDMARVLLSRQLDSILLSFSGEKGVPESTEIRRLKERLSDIYDLQAEISLEGERFSEAVSDLRAALKLKRELFPPGDSTVAECHYKLSLALEFSSVTQTSGEDSHVTSQVDLQMRAEAAKHMEAAIQCCKFRISSEEEKLAGMGSGNIQELAKLSRNIEDVKEIVADMQQRLTDLLHPPNSITDSFQVPDRVLENSILNQVQSPAGKVLLEEAIKGANDLNAFVRKRKRNPSTAVTRESLEEPAPYKEMKRPST</sequence>
<dbReference type="InterPro" id="IPR019544">
    <property type="entry name" value="Tetratricopeptide_SHNi-TPR_dom"/>
</dbReference>
<dbReference type="GO" id="GO:0006335">
    <property type="term" value="P:DNA replication-dependent chromatin assembly"/>
    <property type="evidence" value="ECO:0007669"/>
    <property type="project" value="TreeGrafter"/>
</dbReference>
<dbReference type="PANTHER" id="PTHR15081">
    <property type="entry name" value="NUCLEAR AUTOANTIGENIC SPERM PROTEIN NASP -RELATED"/>
    <property type="match status" value="1"/>
</dbReference>
<feature type="compositionally biased region" description="Polar residues" evidence="3">
    <location>
        <begin position="128"/>
        <end position="139"/>
    </location>
</feature>
<evidence type="ECO:0000313" key="6">
    <source>
        <dbReference type="Proteomes" id="UP000054567"/>
    </source>
</evidence>
<dbReference type="OrthoDB" id="5587616at2759"/>
<evidence type="ECO:0000313" key="5">
    <source>
        <dbReference type="EMBL" id="KMM68264.1"/>
    </source>
</evidence>
<proteinExistence type="predicted"/>
<dbReference type="Pfam" id="PF10516">
    <property type="entry name" value="SHNi-TPR"/>
    <property type="match status" value="1"/>
</dbReference>
<evidence type="ECO:0000259" key="4">
    <source>
        <dbReference type="Pfam" id="PF10516"/>
    </source>
</evidence>
<dbReference type="VEuPathDB" id="FungiDB:CPAG_04595"/>
<name>A0A0J6FHE7_COCPO</name>
<feature type="region of interest" description="Disordered" evidence="3">
    <location>
        <begin position="402"/>
        <end position="430"/>
    </location>
</feature>
<reference evidence="5 6" key="1">
    <citation type="submission" date="2007-06" db="EMBL/GenBank/DDBJ databases">
        <title>The Genome Sequence of Coccidioides posadasii RMSCC_3488.</title>
        <authorList>
            <consortium name="Coccidioides Genome Resources Consortium"/>
            <consortium name="The Broad Institute Genome Sequencing Platform"/>
            <person name="Henn M.R."/>
            <person name="Sykes S."/>
            <person name="Young S."/>
            <person name="Jaffe D."/>
            <person name="Berlin A."/>
            <person name="Alvarez P."/>
            <person name="Butler J."/>
            <person name="Gnerre S."/>
            <person name="Grabherr M."/>
            <person name="Mauceli E."/>
            <person name="Brockman W."/>
            <person name="Kodira C."/>
            <person name="Alvarado L."/>
            <person name="Zeng Q."/>
            <person name="Crawford M."/>
            <person name="Antoine C."/>
            <person name="Devon K."/>
            <person name="Galgiani J."/>
            <person name="Orsborn K."/>
            <person name="Lewis M.L."/>
            <person name="Nusbaum C."/>
            <person name="Galagan J."/>
            <person name="Birren B."/>
        </authorList>
    </citation>
    <scope>NUCLEOTIDE SEQUENCE [LARGE SCALE GENOMIC DNA]</scope>
    <source>
        <strain evidence="5 6">RMSCC 3488</strain>
    </source>
</reference>
<feature type="compositionally biased region" description="Basic and acidic residues" evidence="3">
    <location>
        <begin position="414"/>
        <end position="430"/>
    </location>
</feature>
<dbReference type="SUPFAM" id="SSF48452">
    <property type="entry name" value="TPR-like"/>
    <property type="match status" value="1"/>
</dbReference>
<feature type="domain" description="Tetratricopeptide SHNi-TPR" evidence="4">
    <location>
        <begin position="215"/>
        <end position="251"/>
    </location>
</feature>
<evidence type="ECO:0000256" key="1">
    <source>
        <dbReference type="ARBA" id="ARBA00022737"/>
    </source>
</evidence>
<reference evidence="6" key="3">
    <citation type="journal article" date="2010" name="Genome Res.">
        <title>Population genomic sequencing of Coccidioides fungi reveals recent hybridization and transposon control.</title>
        <authorList>
            <person name="Neafsey D.E."/>
            <person name="Barker B.M."/>
            <person name="Sharpton T.J."/>
            <person name="Stajich J.E."/>
            <person name="Park D.J."/>
            <person name="Whiston E."/>
            <person name="Hung C.-Y."/>
            <person name="McMahan C."/>
            <person name="White J."/>
            <person name="Sykes S."/>
            <person name="Heiman D."/>
            <person name="Young S."/>
            <person name="Zeng Q."/>
            <person name="Abouelleil A."/>
            <person name="Aftuck L."/>
            <person name="Bessette D."/>
            <person name="Brown A."/>
            <person name="FitzGerald M."/>
            <person name="Lui A."/>
            <person name="Macdonald J.P."/>
            <person name="Priest M."/>
            <person name="Orbach M.J."/>
            <person name="Galgiani J.N."/>
            <person name="Kirkland T.N."/>
            <person name="Cole G.T."/>
            <person name="Birren B.W."/>
            <person name="Henn M.R."/>
            <person name="Taylor J.W."/>
            <person name="Rounsley S.D."/>
        </authorList>
    </citation>
    <scope>NUCLEOTIDE SEQUENCE [LARGE SCALE GENOMIC DNA]</scope>
    <source>
        <strain evidence="6">RMSCC 3488</strain>
    </source>
</reference>
<feature type="region of interest" description="Disordered" evidence="3">
    <location>
        <begin position="88"/>
        <end position="164"/>
    </location>
</feature>
<evidence type="ECO:0000256" key="2">
    <source>
        <dbReference type="ARBA" id="ARBA00022803"/>
    </source>
</evidence>
<keyword evidence="2" id="KW-0802">TPR repeat</keyword>
<organism evidence="5 6">
    <name type="scientific">Coccidioides posadasii RMSCC 3488</name>
    <dbReference type="NCBI Taxonomy" id="454284"/>
    <lineage>
        <taxon>Eukaryota</taxon>
        <taxon>Fungi</taxon>
        <taxon>Dikarya</taxon>
        <taxon>Ascomycota</taxon>
        <taxon>Pezizomycotina</taxon>
        <taxon>Eurotiomycetes</taxon>
        <taxon>Eurotiomycetidae</taxon>
        <taxon>Onygenales</taxon>
        <taxon>Onygenaceae</taxon>
        <taxon>Coccidioides</taxon>
    </lineage>
</organism>
<dbReference type="GO" id="GO:0034080">
    <property type="term" value="P:CENP-A containing chromatin assembly"/>
    <property type="evidence" value="ECO:0007669"/>
    <property type="project" value="TreeGrafter"/>
</dbReference>